<dbReference type="Gene3D" id="3.30.420.10">
    <property type="entry name" value="Ribonuclease H-like superfamily/Ribonuclease H"/>
    <property type="match status" value="2"/>
</dbReference>
<dbReference type="GO" id="GO:0003964">
    <property type="term" value="F:RNA-directed DNA polymerase activity"/>
    <property type="evidence" value="ECO:0007669"/>
    <property type="project" value="UniProtKB-KW"/>
</dbReference>
<dbReference type="SUPFAM" id="SSF56672">
    <property type="entry name" value="DNA/RNA polymerases"/>
    <property type="match status" value="1"/>
</dbReference>
<organism evidence="10 11">
    <name type="scientific">Crotalaria pallida</name>
    <name type="common">Smooth rattlebox</name>
    <name type="synonym">Crotalaria striata</name>
    <dbReference type="NCBI Taxonomy" id="3830"/>
    <lineage>
        <taxon>Eukaryota</taxon>
        <taxon>Viridiplantae</taxon>
        <taxon>Streptophyta</taxon>
        <taxon>Embryophyta</taxon>
        <taxon>Tracheophyta</taxon>
        <taxon>Spermatophyta</taxon>
        <taxon>Magnoliopsida</taxon>
        <taxon>eudicotyledons</taxon>
        <taxon>Gunneridae</taxon>
        <taxon>Pentapetalae</taxon>
        <taxon>rosids</taxon>
        <taxon>fabids</taxon>
        <taxon>Fabales</taxon>
        <taxon>Fabaceae</taxon>
        <taxon>Papilionoideae</taxon>
        <taxon>50 kb inversion clade</taxon>
        <taxon>genistoids sensu lato</taxon>
        <taxon>core genistoids</taxon>
        <taxon>Crotalarieae</taxon>
        <taxon>Crotalaria</taxon>
    </lineage>
</organism>
<accession>A0AAN9P8A4</accession>
<dbReference type="InterPro" id="IPR041588">
    <property type="entry name" value="Integrase_H2C2"/>
</dbReference>
<evidence type="ECO:0000256" key="3">
    <source>
        <dbReference type="ARBA" id="ARBA00022722"/>
    </source>
</evidence>
<dbReference type="Proteomes" id="UP001372338">
    <property type="component" value="Unassembled WGS sequence"/>
</dbReference>
<dbReference type="PANTHER" id="PTHR48475:SF1">
    <property type="entry name" value="RNASE H TYPE-1 DOMAIN-CONTAINING PROTEIN"/>
    <property type="match status" value="1"/>
</dbReference>
<evidence type="ECO:0000256" key="6">
    <source>
        <dbReference type="ARBA" id="ARBA00022918"/>
    </source>
</evidence>
<dbReference type="Pfam" id="PF00078">
    <property type="entry name" value="RVT_1"/>
    <property type="match status" value="1"/>
</dbReference>
<evidence type="ECO:0000259" key="8">
    <source>
        <dbReference type="PROSITE" id="PS50879"/>
    </source>
</evidence>
<evidence type="ECO:0000256" key="2">
    <source>
        <dbReference type="ARBA" id="ARBA00022695"/>
    </source>
</evidence>
<evidence type="ECO:0000313" key="11">
    <source>
        <dbReference type="Proteomes" id="UP001372338"/>
    </source>
</evidence>
<dbReference type="PROSITE" id="PS50879">
    <property type="entry name" value="RNASE_H_1"/>
    <property type="match status" value="1"/>
</dbReference>
<keyword evidence="5" id="KW-0378">Hydrolase</keyword>
<dbReference type="EMBL" id="JAYWIO010000001">
    <property type="protein sequence ID" value="KAK7288486.1"/>
    <property type="molecule type" value="Genomic_DNA"/>
</dbReference>
<keyword evidence="4" id="KW-0255">Endonuclease</keyword>
<dbReference type="InterPro" id="IPR012337">
    <property type="entry name" value="RNaseH-like_sf"/>
</dbReference>
<dbReference type="Gene3D" id="3.10.10.10">
    <property type="entry name" value="HIV Type 1 Reverse Transcriptase, subunit A, domain 1"/>
    <property type="match status" value="1"/>
</dbReference>
<name>A0AAN9P8A4_CROPI</name>
<evidence type="ECO:0000256" key="5">
    <source>
        <dbReference type="ARBA" id="ARBA00022801"/>
    </source>
</evidence>
<feature type="compositionally biased region" description="Basic and acidic residues" evidence="7">
    <location>
        <begin position="173"/>
        <end position="219"/>
    </location>
</feature>
<keyword evidence="1" id="KW-0808">Transferase</keyword>
<dbReference type="InterPro" id="IPR043128">
    <property type="entry name" value="Rev_trsase/Diguanyl_cyclase"/>
</dbReference>
<keyword evidence="2" id="KW-0548">Nucleotidyltransferase</keyword>
<dbReference type="Pfam" id="PF17917">
    <property type="entry name" value="RT_RNaseH"/>
    <property type="match status" value="1"/>
</dbReference>
<reference evidence="10 11" key="1">
    <citation type="submission" date="2024-01" db="EMBL/GenBank/DDBJ databases">
        <title>The genomes of 5 underutilized Papilionoideae crops provide insights into root nodulation and disease resistanc.</title>
        <authorList>
            <person name="Yuan L."/>
        </authorList>
    </citation>
    <scope>NUCLEOTIDE SEQUENCE [LARGE SCALE GENOMIC DNA]</scope>
    <source>
        <strain evidence="10">ZHUSHIDOU_FW_LH</strain>
        <tissue evidence="10">Leaf</tissue>
    </source>
</reference>
<comment type="caution">
    <text evidence="10">The sequence shown here is derived from an EMBL/GenBank/DDBJ whole genome shotgun (WGS) entry which is preliminary data.</text>
</comment>
<dbReference type="Gene3D" id="1.10.340.70">
    <property type="match status" value="1"/>
</dbReference>
<evidence type="ECO:0000259" key="9">
    <source>
        <dbReference type="PROSITE" id="PS50994"/>
    </source>
</evidence>
<dbReference type="GO" id="GO:0004523">
    <property type="term" value="F:RNA-DNA hybrid ribonuclease activity"/>
    <property type="evidence" value="ECO:0007669"/>
    <property type="project" value="InterPro"/>
</dbReference>
<dbReference type="InterPro" id="IPR036397">
    <property type="entry name" value="RNaseH_sf"/>
</dbReference>
<dbReference type="Pfam" id="PF17921">
    <property type="entry name" value="Integrase_H2C2"/>
    <property type="match status" value="1"/>
</dbReference>
<feature type="domain" description="Integrase catalytic" evidence="9">
    <location>
        <begin position="989"/>
        <end position="1150"/>
    </location>
</feature>
<dbReference type="InterPro" id="IPR043502">
    <property type="entry name" value="DNA/RNA_pol_sf"/>
</dbReference>
<sequence>MVEEASEETLTRLEEAKTPLRVIFHEMIQEGLIELKEEVEILYLKEGSCIFHGSEDHSIETCTEVKILIQELMDSGCIQISKQIKCGDVNMVEGSASKPKVVPVLQLFKGEPCFQRFQPSLAPIPTPFPYLNSKVVPWKYAELTQPRKDVLEISNITGLGGITRSGRVYLPQGKRDGPDSSKIKIPTVEEKEPTNEKDIEKLTNEDLVNPRHEKQKDEKSEEEVEVSPELLRLVEQEAREIKPNEESTELINLGTEEDKREVKIETNVSADVHKKLVELLQEYKDVFAWTYKDMPGLDPKIVEHNLPLKPECPLVKQKLRRMKADISLLVKEEVQKWLEAGFITVSRYPQWIANIVPVPKKNGKIRVCIDFRDLNRASPKDDFPLPHIDVLVDNTAHHALFSFMDGYSGYNQIKMAPEDMEKTTLITLWGTFCYKVMPFGLKNAGATYQRAMVALFHDIMHKEVEIYVDDIIAKSKAAENHVDDLRKLFERLRKYHLKLNPLKCTFGAQSGQVLGFIERSKVEWNEDCQRAFEKIKQYLLNPSILVPPVPGRPLIMYLTVLEESMGCVLGQHDETGKKERAIYYLSKKFTSCEVKYSLLEKTCCALVWATRRLRQYMLNYPTWLISKMDPIKYIFEKPALTGRIARWQMMLSEFEIVYVTQKAIKGSALADYLANQPVEGYEQVKMDFPDEDIMTIFSAPEDENEKWTLVFDGASNVLGHGIGAVLVSPEEKFTPITARLCFDCTNNIAEYEACALGIQAALEFNIKVLEVFGDSALVVNQLCGDWETKDFKLIPYWDHIRSLMERFEEITFHHIPREDNQLADALSTLASMFAISRGQEVPLIQIKTRDRLVYCHVIEEEKDRNPWFHDIMNYLRSQEYPVGATENDKRTLRRLAMSYFLDGGILYKRNVDQVLLRCVEAKEAEQIIRDVHEGYFGTHANGHTMARKILRAGYYWSTMETDCFNFARKCHKCQIYADSIHVPSTTLHVMSAPWPFAMWGIDIIGPIEPKASNGHRFILVAIDYFTKWVEAASYANVPRKVVLKFIKRELICRYGLPSKIIADNATNLNNKMMTELCEQFKIEHHNSSPYRPKMNGAVEAANKNIKKIVQKMVVSYKDWHEMLPFALHGYRTSIRTSTGATPYSLVYGMEAVLPIEVEIPSLRVIMEANLEVAEWVQSRFDQLNLIEGKRLAAICHGQLYQRRMIKAHAKKVRAREFKEGELVLKKILPPHKDHRGKWTPNYEGPYVVKKAFSGGALILSNMDGEDLPLPINSDAVKKYYA</sequence>
<protein>
    <submittedName>
        <fullName evidence="10">Uncharacterized protein</fullName>
    </submittedName>
</protein>
<dbReference type="PROSITE" id="PS50994">
    <property type="entry name" value="INTEGRASE"/>
    <property type="match status" value="1"/>
</dbReference>
<dbReference type="CDD" id="cd09274">
    <property type="entry name" value="RNase_HI_RT_Ty3"/>
    <property type="match status" value="1"/>
</dbReference>
<dbReference type="Pfam" id="PF13456">
    <property type="entry name" value="RVT_3"/>
    <property type="match status" value="1"/>
</dbReference>
<dbReference type="SUPFAM" id="SSF53098">
    <property type="entry name" value="Ribonuclease H-like"/>
    <property type="match status" value="2"/>
</dbReference>
<proteinExistence type="predicted"/>
<dbReference type="GO" id="GO:0003676">
    <property type="term" value="F:nucleic acid binding"/>
    <property type="evidence" value="ECO:0007669"/>
    <property type="project" value="InterPro"/>
</dbReference>
<dbReference type="InterPro" id="IPR002156">
    <property type="entry name" value="RNaseH_domain"/>
</dbReference>
<evidence type="ECO:0000256" key="4">
    <source>
        <dbReference type="ARBA" id="ARBA00022759"/>
    </source>
</evidence>
<dbReference type="CDD" id="cd01647">
    <property type="entry name" value="RT_LTR"/>
    <property type="match status" value="1"/>
</dbReference>
<evidence type="ECO:0000313" key="10">
    <source>
        <dbReference type="EMBL" id="KAK7288486.1"/>
    </source>
</evidence>
<feature type="domain" description="RNase H type-1" evidence="8">
    <location>
        <begin position="703"/>
        <end position="835"/>
    </location>
</feature>
<dbReference type="GO" id="GO:0015074">
    <property type="term" value="P:DNA integration"/>
    <property type="evidence" value="ECO:0007669"/>
    <property type="project" value="InterPro"/>
</dbReference>
<keyword evidence="3" id="KW-0540">Nuclease</keyword>
<keyword evidence="11" id="KW-1185">Reference proteome</keyword>
<gene>
    <name evidence="10" type="ORF">RIF29_01946</name>
</gene>
<dbReference type="InterPro" id="IPR001584">
    <property type="entry name" value="Integrase_cat-core"/>
</dbReference>
<dbReference type="Gene3D" id="3.30.70.270">
    <property type="match status" value="1"/>
</dbReference>
<dbReference type="CDD" id="cd09279">
    <property type="entry name" value="RNase_HI_like"/>
    <property type="match status" value="1"/>
</dbReference>
<feature type="region of interest" description="Disordered" evidence="7">
    <location>
        <begin position="168"/>
        <end position="227"/>
    </location>
</feature>
<dbReference type="Pfam" id="PF00665">
    <property type="entry name" value="rve"/>
    <property type="match status" value="1"/>
</dbReference>
<evidence type="ECO:0000256" key="1">
    <source>
        <dbReference type="ARBA" id="ARBA00022679"/>
    </source>
</evidence>
<dbReference type="PANTHER" id="PTHR48475">
    <property type="entry name" value="RIBONUCLEASE H"/>
    <property type="match status" value="1"/>
</dbReference>
<dbReference type="InterPro" id="IPR000477">
    <property type="entry name" value="RT_dom"/>
</dbReference>
<dbReference type="InterPro" id="IPR041373">
    <property type="entry name" value="RT_RNaseH"/>
</dbReference>
<evidence type="ECO:0000256" key="7">
    <source>
        <dbReference type="SAM" id="MobiDB-lite"/>
    </source>
</evidence>
<keyword evidence="6" id="KW-0695">RNA-directed DNA polymerase</keyword>